<sequence>MAALATLAASLLLLLLLADVCGAAMYKVGELDAWAPPPSSKPDVYVRWGKSRPFKLGDALFFLYPPSQDDAVQVTAKAFAACDVADPLLTLDDGNSVFNLTAPGRVYFTSSQPGHCRKGQKLSVDVPTADGKFLAPSADDQAALKALSALPPAAAPTEALPSLSDSDDDSADAPRVAGAGSVLLAAATALSVLVFL</sequence>
<proteinExistence type="predicted"/>
<reference evidence="1" key="1">
    <citation type="submission" date="2021-05" db="EMBL/GenBank/DDBJ databases">
        <authorList>
            <person name="Scholz U."/>
            <person name="Mascher M."/>
            <person name="Fiebig A."/>
        </authorList>
    </citation>
    <scope>NUCLEOTIDE SEQUENCE [LARGE SCALE GENOMIC DNA]</scope>
</reference>
<keyword evidence="2" id="KW-1185">Reference proteome</keyword>
<dbReference type="Proteomes" id="UP001732700">
    <property type="component" value="Chromosome 1D"/>
</dbReference>
<name>A0ACD5TTM4_AVESA</name>
<organism evidence="1 2">
    <name type="scientific">Avena sativa</name>
    <name type="common">Oat</name>
    <dbReference type="NCBI Taxonomy" id="4498"/>
    <lineage>
        <taxon>Eukaryota</taxon>
        <taxon>Viridiplantae</taxon>
        <taxon>Streptophyta</taxon>
        <taxon>Embryophyta</taxon>
        <taxon>Tracheophyta</taxon>
        <taxon>Spermatophyta</taxon>
        <taxon>Magnoliopsida</taxon>
        <taxon>Liliopsida</taxon>
        <taxon>Poales</taxon>
        <taxon>Poaceae</taxon>
        <taxon>BOP clade</taxon>
        <taxon>Pooideae</taxon>
        <taxon>Poodae</taxon>
        <taxon>Poeae</taxon>
        <taxon>Poeae Chloroplast Group 1 (Aveneae type)</taxon>
        <taxon>Aveninae</taxon>
        <taxon>Avena</taxon>
    </lineage>
</organism>
<accession>A0ACD5TTM4</accession>
<evidence type="ECO:0000313" key="1">
    <source>
        <dbReference type="EnsemblPlants" id="AVESA.00010b.r2.1DG0123450.1.CDS.1"/>
    </source>
</evidence>
<evidence type="ECO:0000313" key="2">
    <source>
        <dbReference type="Proteomes" id="UP001732700"/>
    </source>
</evidence>
<protein>
    <submittedName>
        <fullName evidence="1">Uncharacterized protein</fullName>
    </submittedName>
</protein>
<reference evidence="1" key="2">
    <citation type="submission" date="2025-09" db="UniProtKB">
        <authorList>
            <consortium name="EnsemblPlants"/>
        </authorList>
    </citation>
    <scope>IDENTIFICATION</scope>
</reference>
<dbReference type="EnsemblPlants" id="AVESA.00010b.r2.1DG0123450.1">
    <property type="protein sequence ID" value="AVESA.00010b.r2.1DG0123450.1.CDS.1"/>
    <property type="gene ID" value="AVESA.00010b.r2.1DG0123450"/>
</dbReference>